<reference evidence="1" key="1">
    <citation type="journal article" date="2023" name="Mol. Phylogenet. Evol.">
        <title>Genome-scale phylogeny and comparative genomics of the fungal order Sordariales.</title>
        <authorList>
            <person name="Hensen N."/>
            <person name="Bonometti L."/>
            <person name="Westerberg I."/>
            <person name="Brannstrom I.O."/>
            <person name="Guillou S."/>
            <person name="Cros-Aarteil S."/>
            <person name="Calhoun S."/>
            <person name="Haridas S."/>
            <person name="Kuo A."/>
            <person name="Mondo S."/>
            <person name="Pangilinan J."/>
            <person name="Riley R."/>
            <person name="LaButti K."/>
            <person name="Andreopoulos B."/>
            <person name="Lipzen A."/>
            <person name="Chen C."/>
            <person name="Yan M."/>
            <person name="Daum C."/>
            <person name="Ng V."/>
            <person name="Clum A."/>
            <person name="Steindorff A."/>
            <person name="Ohm R.A."/>
            <person name="Martin F."/>
            <person name="Silar P."/>
            <person name="Natvig D.O."/>
            <person name="Lalanne C."/>
            <person name="Gautier V."/>
            <person name="Ament-Velasquez S.L."/>
            <person name="Kruys A."/>
            <person name="Hutchinson M.I."/>
            <person name="Powell A.J."/>
            <person name="Barry K."/>
            <person name="Miller A.N."/>
            <person name="Grigoriev I.V."/>
            <person name="Debuchy R."/>
            <person name="Gladieux P."/>
            <person name="Hiltunen Thoren M."/>
            <person name="Johannesson H."/>
        </authorList>
    </citation>
    <scope>NUCLEOTIDE SEQUENCE</scope>
    <source>
        <strain evidence="1">CBS 315.58</strain>
    </source>
</reference>
<gene>
    <name evidence="1" type="ORF">QBC40DRAFT_183669</name>
</gene>
<dbReference type="EMBL" id="MU863987">
    <property type="protein sequence ID" value="KAK4196331.1"/>
    <property type="molecule type" value="Genomic_DNA"/>
</dbReference>
<protein>
    <submittedName>
        <fullName evidence="1">Uncharacterized protein</fullName>
    </submittedName>
</protein>
<sequence length="131" mass="15221">ANFHWPTIQRLLAKLPATISPRDRHLELATQLANEAKWNEKRLRELLLEAQGLCGAAEFAVQQLLEEESSGTGESSTTELREEREDRCRFFETLVEVLEGMYCRRRDGKKIKVLKKPVDEETWEDDFGEFP</sequence>
<keyword evidence="2" id="KW-1185">Reference proteome</keyword>
<accession>A0AAN6X9T6</accession>
<comment type="caution">
    <text evidence="1">The sequence shown here is derived from an EMBL/GenBank/DDBJ whole genome shotgun (WGS) entry which is preliminary data.</text>
</comment>
<evidence type="ECO:0000313" key="1">
    <source>
        <dbReference type="EMBL" id="KAK4196331.1"/>
    </source>
</evidence>
<feature type="non-terminal residue" evidence="1">
    <location>
        <position position="1"/>
    </location>
</feature>
<name>A0AAN6X9T6_9PEZI</name>
<dbReference type="Proteomes" id="UP001303160">
    <property type="component" value="Unassembled WGS sequence"/>
</dbReference>
<organism evidence="1 2">
    <name type="scientific">Triangularia verruculosa</name>
    <dbReference type="NCBI Taxonomy" id="2587418"/>
    <lineage>
        <taxon>Eukaryota</taxon>
        <taxon>Fungi</taxon>
        <taxon>Dikarya</taxon>
        <taxon>Ascomycota</taxon>
        <taxon>Pezizomycotina</taxon>
        <taxon>Sordariomycetes</taxon>
        <taxon>Sordariomycetidae</taxon>
        <taxon>Sordariales</taxon>
        <taxon>Podosporaceae</taxon>
        <taxon>Triangularia</taxon>
    </lineage>
</organism>
<proteinExistence type="predicted"/>
<reference evidence="1" key="2">
    <citation type="submission" date="2023-05" db="EMBL/GenBank/DDBJ databases">
        <authorList>
            <consortium name="Lawrence Berkeley National Laboratory"/>
            <person name="Steindorff A."/>
            <person name="Hensen N."/>
            <person name="Bonometti L."/>
            <person name="Westerberg I."/>
            <person name="Brannstrom I.O."/>
            <person name="Guillou S."/>
            <person name="Cros-Aarteil S."/>
            <person name="Calhoun S."/>
            <person name="Haridas S."/>
            <person name="Kuo A."/>
            <person name="Mondo S."/>
            <person name="Pangilinan J."/>
            <person name="Riley R."/>
            <person name="Labutti K."/>
            <person name="Andreopoulos B."/>
            <person name="Lipzen A."/>
            <person name="Chen C."/>
            <person name="Yanf M."/>
            <person name="Daum C."/>
            <person name="Ng V."/>
            <person name="Clum A."/>
            <person name="Ohm R."/>
            <person name="Martin F."/>
            <person name="Silar P."/>
            <person name="Natvig D."/>
            <person name="Lalanne C."/>
            <person name="Gautier V."/>
            <person name="Ament-Velasquez S.L."/>
            <person name="Kruys A."/>
            <person name="Hutchinson M.I."/>
            <person name="Powell A.J."/>
            <person name="Barry K."/>
            <person name="Miller A.N."/>
            <person name="Grigoriev I.V."/>
            <person name="Debuchy R."/>
            <person name="Gladieux P."/>
            <person name="Thoren M.H."/>
            <person name="Johannesson H."/>
        </authorList>
    </citation>
    <scope>NUCLEOTIDE SEQUENCE</scope>
    <source>
        <strain evidence="1">CBS 315.58</strain>
    </source>
</reference>
<evidence type="ECO:0000313" key="2">
    <source>
        <dbReference type="Proteomes" id="UP001303160"/>
    </source>
</evidence>
<dbReference type="AlphaFoldDB" id="A0AAN6X9T6"/>